<organism evidence="11">
    <name type="scientific">uncultured Solirubrobacteraceae bacterium</name>
    <dbReference type="NCBI Taxonomy" id="1162706"/>
    <lineage>
        <taxon>Bacteria</taxon>
        <taxon>Bacillati</taxon>
        <taxon>Actinomycetota</taxon>
        <taxon>Thermoleophilia</taxon>
        <taxon>Solirubrobacterales</taxon>
        <taxon>Solirubrobacteraceae</taxon>
        <taxon>environmental samples</taxon>
    </lineage>
</organism>
<keyword evidence="3" id="KW-1003">Cell membrane</keyword>
<dbReference type="AlphaFoldDB" id="A0A6J4T2N3"/>
<dbReference type="InterPro" id="IPR052157">
    <property type="entry name" value="BCAA_transport_permease"/>
</dbReference>
<keyword evidence="8 10" id="KW-0472">Membrane</keyword>
<name>A0A6J4T2N3_9ACTN</name>
<evidence type="ECO:0000256" key="9">
    <source>
        <dbReference type="ARBA" id="ARBA00037998"/>
    </source>
</evidence>
<keyword evidence="2" id="KW-0813">Transport</keyword>
<feature type="transmembrane region" description="Helical" evidence="10">
    <location>
        <begin position="7"/>
        <end position="29"/>
    </location>
</feature>
<evidence type="ECO:0000256" key="5">
    <source>
        <dbReference type="ARBA" id="ARBA00022692"/>
    </source>
</evidence>
<dbReference type="GO" id="GO:0015192">
    <property type="term" value="F:L-phenylalanine transmembrane transporter activity"/>
    <property type="evidence" value="ECO:0007669"/>
    <property type="project" value="TreeGrafter"/>
</dbReference>
<dbReference type="GO" id="GO:0005886">
    <property type="term" value="C:plasma membrane"/>
    <property type="evidence" value="ECO:0007669"/>
    <property type="project" value="UniProtKB-SubCell"/>
</dbReference>
<keyword evidence="4" id="KW-0997">Cell inner membrane</keyword>
<keyword evidence="5 10" id="KW-0812">Transmembrane</keyword>
<dbReference type="GO" id="GO:0005304">
    <property type="term" value="F:L-valine transmembrane transporter activity"/>
    <property type="evidence" value="ECO:0007669"/>
    <property type="project" value="TreeGrafter"/>
</dbReference>
<evidence type="ECO:0000256" key="10">
    <source>
        <dbReference type="SAM" id="Phobius"/>
    </source>
</evidence>
<keyword evidence="7 10" id="KW-1133">Transmembrane helix</keyword>
<feature type="transmembrane region" description="Helical" evidence="10">
    <location>
        <begin position="35"/>
        <end position="61"/>
    </location>
</feature>
<feature type="non-terminal residue" evidence="11">
    <location>
        <position position="62"/>
    </location>
</feature>
<evidence type="ECO:0000256" key="2">
    <source>
        <dbReference type="ARBA" id="ARBA00022448"/>
    </source>
</evidence>
<proteinExistence type="inferred from homology"/>
<dbReference type="GO" id="GO:0015190">
    <property type="term" value="F:L-leucine transmembrane transporter activity"/>
    <property type="evidence" value="ECO:0007669"/>
    <property type="project" value="TreeGrafter"/>
</dbReference>
<keyword evidence="6" id="KW-0029">Amino-acid transport</keyword>
<dbReference type="EMBL" id="CADCVT010000257">
    <property type="protein sequence ID" value="CAA9511455.1"/>
    <property type="molecule type" value="Genomic_DNA"/>
</dbReference>
<dbReference type="PANTHER" id="PTHR11795">
    <property type="entry name" value="BRANCHED-CHAIN AMINO ACID TRANSPORT SYSTEM PERMEASE PROTEIN LIVH"/>
    <property type="match status" value="1"/>
</dbReference>
<comment type="similarity">
    <text evidence="9">Belongs to the binding-protein-dependent transport system permease family. LivHM subfamily.</text>
</comment>
<dbReference type="InterPro" id="IPR001851">
    <property type="entry name" value="ABC_transp_permease"/>
</dbReference>
<dbReference type="GO" id="GO:1903806">
    <property type="term" value="P:L-isoleucine import across plasma membrane"/>
    <property type="evidence" value="ECO:0007669"/>
    <property type="project" value="TreeGrafter"/>
</dbReference>
<sequence length="62" mass="6278">MAGISNGAIWALIAVGYTLVYGIIELINFAHGEVFMIGSFVSAGFFGTIGLTAGMGIPGLVA</sequence>
<dbReference type="GO" id="GO:0015808">
    <property type="term" value="P:L-alanine transport"/>
    <property type="evidence" value="ECO:0007669"/>
    <property type="project" value="TreeGrafter"/>
</dbReference>
<dbReference type="Pfam" id="PF02653">
    <property type="entry name" value="BPD_transp_2"/>
    <property type="match status" value="1"/>
</dbReference>
<evidence type="ECO:0000256" key="8">
    <source>
        <dbReference type="ARBA" id="ARBA00023136"/>
    </source>
</evidence>
<gene>
    <name evidence="11" type="ORF">AVDCRST_MAG85-2369</name>
</gene>
<evidence type="ECO:0000256" key="4">
    <source>
        <dbReference type="ARBA" id="ARBA00022519"/>
    </source>
</evidence>
<dbReference type="PANTHER" id="PTHR11795:SF371">
    <property type="entry name" value="HIGH-AFFINITY BRANCHED-CHAIN AMINO ACID TRANSPORT SYSTEM PERMEASE PROTEIN LIVH"/>
    <property type="match status" value="1"/>
</dbReference>
<reference evidence="11" key="1">
    <citation type="submission" date="2020-02" db="EMBL/GenBank/DDBJ databases">
        <authorList>
            <person name="Meier V. D."/>
        </authorList>
    </citation>
    <scope>NUCLEOTIDE SEQUENCE</scope>
    <source>
        <strain evidence="11">AVDCRST_MAG85</strain>
    </source>
</reference>
<accession>A0A6J4T2N3</accession>
<evidence type="ECO:0000256" key="7">
    <source>
        <dbReference type="ARBA" id="ARBA00022989"/>
    </source>
</evidence>
<evidence type="ECO:0000256" key="3">
    <source>
        <dbReference type="ARBA" id="ARBA00022475"/>
    </source>
</evidence>
<evidence type="ECO:0000256" key="6">
    <source>
        <dbReference type="ARBA" id="ARBA00022970"/>
    </source>
</evidence>
<comment type="subcellular location">
    <subcellularLocation>
        <location evidence="1">Cell membrane</location>
        <topology evidence="1">Multi-pass membrane protein</topology>
    </subcellularLocation>
</comment>
<evidence type="ECO:0000256" key="1">
    <source>
        <dbReference type="ARBA" id="ARBA00004651"/>
    </source>
</evidence>
<dbReference type="GO" id="GO:0042941">
    <property type="term" value="P:D-alanine transmembrane transport"/>
    <property type="evidence" value="ECO:0007669"/>
    <property type="project" value="TreeGrafter"/>
</dbReference>
<protein>
    <submittedName>
        <fullName evidence="11">High-affinity branched-chain amino acid transport system permease protein LivH</fullName>
    </submittedName>
</protein>
<evidence type="ECO:0000313" key="11">
    <source>
        <dbReference type="EMBL" id="CAA9511455.1"/>
    </source>
</evidence>
<dbReference type="GO" id="GO:0015188">
    <property type="term" value="F:L-isoleucine transmembrane transporter activity"/>
    <property type="evidence" value="ECO:0007669"/>
    <property type="project" value="TreeGrafter"/>
</dbReference>